<dbReference type="OrthoDB" id="4138121at2759"/>
<keyword evidence="3" id="KW-1185">Reference proteome</keyword>
<dbReference type="Pfam" id="PF10906">
    <property type="entry name" value="Mrx7"/>
    <property type="match status" value="1"/>
</dbReference>
<evidence type="ECO:0000313" key="1">
    <source>
        <dbReference type="EMBL" id="CAG8063451.1"/>
    </source>
</evidence>
<gene>
    <name evidence="2" type="ORF">PENNAL_c0021G06903</name>
    <name evidence="1" type="ORF">PNAL_LOCUS3643</name>
</gene>
<dbReference type="AlphaFoldDB" id="A0A1V6YG50"/>
<organism evidence="2 3">
    <name type="scientific">Penicillium nalgiovense</name>
    <dbReference type="NCBI Taxonomy" id="60175"/>
    <lineage>
        <taxon>Eukaryota</taxon>
        <taxon>Fungi</taxon>
        <taxon>Dikarya</taxon>
        <taxon>Ascomycota</taxon>
        <taxon>Pezizomycotina</taxon>
        <taxon>Eurotiomycetes</taxon>
        <taxon>Eurotiomycetidae</taxon>
        <taxon>Eurotiales</taxon>
        <taxon>Aspergillaceae</taxon>
        <taxon>Penicillium</taxon>
    </lineage>
</organism>
<evidence type="ECO:0000313" key="2">
    <source>
        <dbReference type="EMBL" id="OQE86248.1"/>
    </source>
</evidence>
<dbReference type="EMBL" id="CAJVNV010000122">
    <property type="protein sequence ID" value="CAG8063451.1"/>
    <property type="molecule type" value="Genomic_DNA"/>
</dbReference>
<comment type="caution">
    <text evidence="2">The sequence shown here is derived from an EMBL/GenBank/DDBJ whole genome shotgun (WGS) entry which is preliminary data.</text>
</comment>
<sequence length="118" mass="14201">MTIETPGLFFFHLNLRLVLPYQLRLKPHGRLLKNCKMVLNLLLRSMEVWLTVRLLRSPIFHRMVGRVHKKVQHIRYGVPPEEQGGTKLEGQDFEYRKFFNHFKEELKDQMKGNPRNKF</sequence>
<dbReference type="InterPro" id="IPR020301">
    <property type="entry name" value="Mrx7"/>
</dbReference>
<protein>
    <submittedName>
        <fullName evidence="2">Uncharacterized protein</fullName>
    </submittedName>
</protein>
<reference evidence="3" key="2">
    <citation type="journal article" date="2017" name="Nat. Microbiol.">
        <title>Global analysis of biosynthetic gene clusters reveals vast potential of secondary metabolite production in Penicillium species.</title>
        <authorList>
            <person name="Nielsen J.C."/>
            <person name="Grijseels S."/>
            <person name="Prigent S."/>
            <person name="Ji B."/>
            <person name="Dainat J."/>
            <person name="Nielsen K.F."/>
            <person name="Frisvad J.C."/>
            <person name="Workman M."/>
            <person name="Nielsen J."/>
        </authorList>
    </citation>
    <scope>NUCLEOTIDE SEQUENCE [LARGE SCALE GENOMIC DNA]</scope>
    <source>
        <strain evidence="3">IBT 13039</strain>
    </source>
</reference>
<dbReference type="Proteomes" id="UP000191691">
    <property type="component" value="Unassembled WGS sequence"/>
</dbReference>
<dbReference type="Proteomes" id="UP001153461">
    <property type="component" value="Unassembled WGS sequence"/>
</dbReference>
<accession>A0A1V6YG50</accession>
<dbReference type="OMA" id="RVHQKVQ"/>
<reference evidence="2" key="1">
    <citation type="submission" date="2016-10" db="EMBL/GenBank/DDBJ databases">
        <title>Uncovering the secondary metabolism of Penicillium species provides insights into the evolution of 6-MSA pathways.</title>
        <authorList>
            <person name="Nielsen J.C."/>
            <person name="Nielsen J."/>
        </authorList>
    </citation>
    <scope>NUCLEOTIDE SEQUENCE [LARGE SCALE GENOMIC DNA]</scope>
    <source>
        <strain evidence="2">IBT 13039</strain>
    </source>
</reference>
<evidence type="ECO:0000313" key="3">
    <source>
        <dbReference type="Proteomes" id="UP000191691"/>
    </source>
</evidence>
<name>A0A1V6YG50_PENNA</name>
<proteinExistence type="predicted"/>
<dbReference type="EMBL" id="MOOB01000021">
    <property type="protein sequence ID" value="OQE86248.1"/>
    <property type="molecule type" value="Genomic_DNA"/>
</dbReference>
<reference evidence="1" key="3">
    <citation type="submission" date="2021-07" db="EMBL/GenBank/DDBJ databases">
        <authorList>
            <person name="Branca A.L. A."/>
        </authorList>
    </citation>
    <scope>NUCLEOTIDE SEQUENCE</scope>
</reference>